<dbReference type="eggNOG" id="ENOG50309ZC">
    <property type="taxonomic scope" value="Bacteria"/>
</dbReference>
<keyword evidence="4" id="KW-1185">Reference proteome</keyword>
<accession>A0A0R1YE05</accession>
<dbReference type="PATRIC" id="fig|1423754.3.peg.738"/>
<feature type="signal peptide" evidence="1">
    <location>
        <begin position="1"/>
        <end position="31"/>
    </location>
</feature>
<feature type="domain" description="S-layer protein C-terminal" evidence="2">
    <location>
        <begin position="274"/>
        <end position="341"/>
    </location>
</feature>
<sequence>MIYMKKTKIIGLTAAALLAVAPIASTSIVSAADATQTGNTVTQNTNTNPISDFPIAIQFTQDGKTQSINPDGMYFQVSPNSSFNPTEFTGSNGNQFKIVAANNQKVTVDSNTVDTSKAGSVGTVKLTVGTDTVTYKIFVAPTGQKTLNIAPRQWIKALGDSNIFFSQGQKIYVGNNTQIINGISYSPISSVSQEEANSKAKGWLVETKYLANETPAPETVEKTVMHKALVYDDVGGSKVRHIAAFTTVTVDQEIKTIQGTRYYKISDRPDYLKVSNIDGTKRTLTKNAYIYATSKRRADRTVLKKGETITTYGGSYKFKNGKRYYRIEGATATNKRYVKVANFE</sequence>
<dbReference type="Pfam" id="PF03217">
    <property type="entry name" value="SlpA"/>
    <property type="match status" value="1"/>
</dbReference>
<reference evidence="3 4" key="1">
    <citation type="journal article" date="2015" name="Genome Announc.">
        <title>Expanding the biotechnology potential of lactobacilli through comparative genomics of 213 strains and associated genera.</title>
        <authorList>
            <person name="Sun Z."/>
            <person name="Harris H.M."/>
            <person name="McCann A."/>
            <person name="Guo C."/>
            <person name="Argimon S."/>
            <person name="Zhang W."/>
            <person name="Yang X."/>
            <person name="Jeffery I.B."/>
            <person name="Cooney J.C."/>
            <person name="Kagawa T.F."/>
            <person name="Liu W."/>
            <person name="Song Y."/>
            <person name="Salvetti E."/>
            <person name="Wrobel A."/>
            <person name="Rasinkangas P."/>
            <person name="Parkhill J."/>
            <person name="Rea M.C."/>
            <person name="O'Sullivan O."/>
            <person name="Ritari J."/>
            <person name="Douillard F.P."/>
            <person name="Paul Ross R."/>
            <person name="Yang R."/>
            <person name="Briner A.E."/>
            <person name="Felis G.E."/>
            <person name="de Vos W.M."/>
            <person name="Barrangou R."/>
            <person name="Klaenhammer T.R."/>
            <person name="Caufield P.W."/>
            <person name="Cui Y."/>
            <person name="Zhang H."/>
            <person name="O'Toole P.W."/>
        </authorList>
    </citation>
    <scope>NUCLEOTIDE SEQUENCE [LARGE SCALE GENOMIC DNA]</scope>
    <source>
        <strain evidence="3 4">DSM 5661</strain>
    </source>
</reference>
<feature type="chain" id="PRO_5006413707" evidence="1">
    <location>
        <begin position="32"/>
        <end position="344"/>
    </location>
</feature>
<dbReference type="EMBL" id="AZGI01000025">
    <property type="protein sequence ID" value="KRM40245.1"/>
    <property type="molecule type" value="Genomic_DNA"/>
</dbReference>
<dbReference type="AlphaFoldDB" id="A0A0R1YE05"/>
<proteinExistence type="predicted"/>
<comment type="caution">
    <text evidence="3">The sequence shown here is derived from an EMBL/GenBank/DDBJ whole genome shotgun (WGS) entry which is preliminary data.</text>
</comment>
<evidence type="ECO:0000259" key="2">
    <source>
        <dbReference type="Pfam" id="PF03217"/>
    </source>
</evidence>
<organism evidence="3 4">
    <name type="scientific">Lactobacillus hamsteri DSM 5661 = JCM 6256</name>
    <dbReference type="NCBI Taxonomy" id="1423754"/>
    <lineage>
        <taxon>Bacteria</taxon>
        <taxon>Bacillati</taxon>
        <taxon>Bacillota</taxon>
        <taxon>Bacilli</taxon>
        <taxon>Lactobacillales</taxon>
        <taxon>Lactobacillaceae</taxon>
        <taxon>Lactobacillus</taxon>
    </lineage>
</organism>
<keyword evidence="1" id="KW-0732">Signal</keyword>
<dbReference type="OrthoDB" id="2327165at2"/>
<evidence type="ECO:0000256" key="1">
    <source>
        <dbReference type="SAM" id="SignalP"/>
    </source>
</evidence>
<evidence type="ECO:0000313" key="3">
    <source>
        <dbReference type="EMBL" id="KRM40245.1"/>
    </source>
</evidence>
<gene>
    <name evidence="3" type="ORF">FC39_GL000716</name>
</gene>
<evidence type="ECO:0000313" key="4">
    <source>
        <dbReference type="Proteomes" id="UP000051223"/>
    </source>
</evidence>
<name>A0A0R1YE05_9LACO</name>
<dbReference type="Proteomes" id="UP000051223">
    <property type="component" value="Unassembled WGS sequence"/>
</dbReference>
<dbReference type="InterPro" id="IPR024968">
    <property type="entry name" value="SlpA_C_lactobacillus"/>
</dbReference>
<protein>
    <submittedName>
        <fullName evidence="3">Putative slpx</fullName>
    </submittedName>
</protein>